<dbReference type="GO" id="GO:0101031">
    <property type="term" value="C:protein folding chaperone complex"/>
    <property type="evidence" value="ECO:0007669"/>
    <property type="project" value="TreeGrafter"/>
</dbReference>
<dbReference type="InterPro" id="IPR019734">
    <property type="entry name" value="TPR_rpt"/>
</dbReference>
<evidence type="ECO:0000256" key="3">
    <source>
        <dbReference type="PROSITE-ProRule" id="PRU00339"/>
    </source>
</evidence>
<gene>
    <name evidence="5" type="ORF">FOB60_003009</name>
</gene>
<dbReference type="PANTHER" id="PTHR46423">
    <property type="entry name" value="RNA POLYMERASE II-ASSOCIATED PROTEIN 3"/>
    <property type="match status" value="1"/>
</dbReference>
<dbReference type="Pfam" id="PF07719">
    <property type="entry name" value="TPR_2"/>
    <property type="match status" value="1"/>
</dbReference>
<protein>
    <submittedName>
        <fullName evidence="5">TPR repeat family protein</fullName>
    </submittedName>
</protein>
<keyword evidence="2 3" id="KW-0802">TPR repeat</keyword>
<evidence type="ECO:0000313" key="5">
    <source>
        <dbReference type="EMBL" id="KAF6052753.1"/>
    </source>
</evidence>
<comment type="caution">
    <text evidence="5">The sequence shown here is derived from an EMBL/GenBank/DDBJ whole genome shotgun (WGS) entry which is preliminary data.</text>
</comment>
<feature type="repeat" description="TPR" evidence="3">
    <location>
        <begin position="75"/>
        <end position="108"/>
    </location>
</feature>
<dbReference type="InterPro" id="IPR011990">
    <property type="entry name" value="TPR-like_helical_dom_sf"/>
</dbReference>
<name>A0A8X7TBR4_CANPA</name>
<evidence type="ECO:0000313" key="6">
    <source>
        <dbReference type="Proteomes" id="UP000590412"/>
    </source>
</evidence>
<dbReference type="AlphaFoldDB" id="A0A8X7TBR4"/>
<dbReference type="EMBL" id="JABWAB010000004">
    <property type="protein sequence ID" value="KAF6052753.1"/>
    <property type="molecule type" value="Genomic_DNA"/>
</dbReference>
<reference evidence="5" key="1">
    <citation type="submission" date="2020-03" db="EMBL/GenBank/DDBJ databases">
        <title>FDA dAtabase for Regulatory Grade micrObial Sequences (FDA-ARGOS): Supporting development and validation of Infectious Disease Dx tests.</title>
        <authorList>
            <person name="Campos J."/>
            <person name="Goldberg B."/>
            <person name="Tallon L."/>
            <person name="Sadzewicz L."/>
            <person name="Vavikolanu K."/>
            <person name="Mehta A."/>
            <person name="Aluvathingal J."/>
            <person name="Nadendla S."/>
            <person name="Nandy P."/>
            <person name="Geyer C."/>
            <person name="Yan Y."/>
            <person name="Sichtig H."/>
        </authorList>
    </citation>
    <scope>NUCLEOTIDE SEQUENCE [LARGE SCALE GENOMIC DNA]</scope>
    <source>
        <strain evidence="5">FDAARGOS_652</strain>
    </source>
</reference>
<dbReference type="OrthoDB" id="10250354at2759"/>
<dbReference type="Gene3D" id="1.25.40.10">
    <property type="entry name" value="Tetratricopeptide repeat domain"/>
    <property type="match status" value="1"/>
</dbReference>
<evidence type="ECO:0000256" key="2">
    <source>
        <dbReference type="ARBA" id="ARBA00022803"/>
    </source>
</evidence>
<proteinExistence type="predicted"/>
<accession>A0A8X7TBR4</accession>
<dbReference type="InterPro" id="IPR013105">
    <property type="entry name" value="TPR_2"/>
</dbReference>
<dbReference type="Proteomes" id="UP000590412">
    <property type="component" value="Unassembled WGS sequence"/>
</dbReference>
<dbReference type="PROSITE" id="PS50005">
    <property type="entry name" value="TPR"/>
    <property type="match status" value="1"/>
</dbReference>
<evidence type="ECO:0000256" key="4">
    <source>
        <dbReference type="SAM" id="MobiDB-lite"/>
    </source>
</evidence>
<dbReference type="SMART" id="SM00028">
    <property type="entry name" value="TPR"/>
    <property type="match status" value="3"/>
</dbReference>
<evidence type="ECO:0000256" key="1">
    <source>
        <dbReference type="ARBA" id="ARBA00022737"/>
    </source>
</evidence>
<dbReference type="SUPFAM" id="SSF48452">
    <property type="entry name" value="TPR-like"/>
    <property type="match status" value="1"/>
</dbReference>
<sequence>MNRAELLKQEGNKAYTNHEYRKAAKFYRDAIQIDTCNPVLYANRSQCFLQLGDYERALKDTDNGLKFEGSSKIAVKLHYRRANALLGLGRTQGAKEALQKVLDLDPQNHSTHDQLAKLGAKRITNGVSKNDDENQSSNPNRLDALGAKRITNGVSKNDDENQSSNPNRLDALGPPTAASPMRYLTALRYMSDDKKIGGYKFVLNLDETSYVELFKDSGIDKEFLEFYLCAARYALDNDHFIQDPECVICNRLQSFAKFKHYNLVENECDTAVKEQILQIVEHKYPSMLDQFRQYII</sequence>
<feature type="region of interest" description="Disordered" evidence="4">
    <location>
        <begin position="152"/>
        <end position="176"/>
    </location>
</feature>
<organism evidence="5 6">
    <name type="scientific">Candida parapsilosis</name>
    <name type="common">Yeast</name>
    <dbReference type="NCBI Taxonomy" id="5480"/>
    <lineage>
        <taxon>Eukaryota</taxon>
        <taxon>Fungi</taxon>
        <taxon>Dikarya</taxon>
        <taxon>Ascomycota</taxon>
        <taxon>Saccharomycotina</taxon>
        <taxon>Pichiomycetes</taxon>
        <taxon>Debaryomycetaceae</taxon>
        <taxon>Candida/Lodderomyces clade</taxon>
        <taxon>Candida</taxon>
    </lineage>
</organism>
<dbReference type="InterPro" id="IPR051966">
    <property type="entry name" value="RPAP3"/>
</dbReference>
<dbReference type="PANTHER" id="PTHR46423:SF1">
    <property type="entry name" value="RNA POLYMERASE II-ASSOCIATED PROTEIN 3"/>
    <property type="match status" value="1"/>
</dbReference>
<keyword evidence="1" id="KW-0677">Repeat</keyword>